<dbReference type="HOGENOM" id="CLU_1390325_0_0_1"/>
<protein>
    <submittedName>
        <fullName evidence="2">Uncharacterized protein</fullName>
    </submittedName>
</protein>
<dbReference type="Proteomes" id="UP000027222">
    <property type="component" value="Unassembled WGS sequence"/>
</dbReference>
<keyword evidence="3" id="KW-1185">Reference proteome</keyword>
<feature type="region of interest" description="Disordered" evidence="1">
    <location>
        <begin position="1"/>
        <end position="98"/>
    </location>
</feature>
<reference evidence="3" key="1">
    <citation type="journal article" date="2014" name="Proc. Natl. Acad. Sci. U.S.A.">
        <title>Extensive sampling of basidiomycete genomes demonstrates inadequacy of the white-rot/brown-rot paradigm for wood decay fungi.</title>
        <authorList>
            <person name="Riley R."/>
            <person name="Salamov A.A."/>
            <person name="Brown D.W."/>
            <person name="Nagy L.G."/>
            <person name="Floudas D."/>
            <person name="Held B.W."/>
            <person name="Levasseur A."/>
            <person name="Lombard V."/>
            <person name="Morin E."/>
            <person name="Otillar R."/>
            <person name="Lindquist E.A."/>
            <person name="Sun H."/>
            <person name="LaButti K.M."/>
            <person name="Schmutz J."/>
            <person name="Jabbour D."/>
            <person name="Luo H."/>
            <person name="Baker S.E."/>
            <person name="Pisabarro A.G."/>
            <person name="Walton J.D."/>
            <person name="Blanchette R.A."/>
            <person name="Henrissat B."/>
            <person name="Martin F."/>
            <person name="Cullen D."/>
            <person name="Hibbett D.S."/>
            <person name="Grigoriev I.V."/>
        </authorList>
    </citation>
    <scope>NUCLEOTIDE SEQUENCE [LARGE SCALE GENOMIC DNA]</scope>
    <source>
        <strain evidence="3">CBS 339.88</strain>
    </source>
</reference>
<dbReference type="EMBL" id="KL142389">
    <property type="protein sequence ID" value="KDR72452.1"/>
    <property type="molecule type" value="Genomic_DNA"/>
</dbReference>
<feature type="region of interest" description="Disordered" evidence="1">
    <location>
        <begin position="157"/>
        <end position="196"/>
    </location>
</feature>
<accession>A0A067SR32</accession>
<feature type="compositionally biased region" description="Pro residues" evidence="1">
    <location>
        <begin position="161"/>
        <end position="176"/>
    </location>
</feature>
<organism evidence="2 3">
    <name type="scientific">Galerina marginata (strain CBS 339.88)</name>
    <dbReference type="NCBI Taxonomy" id="685588"/>
    <lineage>
        <taxon>Eukaryota</taxon>
        <taxon>Fungi</taxon>
        <taxon>Dikarya</taxon>
        <taxon>Basidiomycota</taxon>
        <taxon>Agaricomycotina</taxon>
        <taxon>Agaricomycetes</taxon>
        <taxon>Agaricomycetidae</taxon>
        <taxon>Agaricales</taxon>
        <taxon>Agaricineae</taxon>
        <taxon>Strophariaceae</taxon>
        <taxon>Galerina</taxon>
    </lineage>
</organism>
<gene>
    <name evidence="2" type="ORF">GALMADRAFT_143282</name>
</gene>
<sequence length="196" mass="21183">MGEGKEEEEEEEKEGTTLVLKEEYQENKNGASPLNRTPSSQFSSTASRQSRSQPSSFGRSKGRRHSIATSISLLDVYPSPNKEEPSHNSSAAAFHRNLNVDTSSSFIQRRKAIHSFASMDSGLDLAPSLASNTEEPHPELGPDRVNGFDVIARLAVAHPLSPSPSPNPHSTRPPPTAASHPRRRITPSLAVPRGGS</sequence>
<name>A0A067SR32_GALM3</name>
<dbReference type="AlphaFoldDB" id="A0A067SR32"/>
<evidence type="ECO:0000313" key="3">
    <source>
        <dbReference type="Proteomes" id="UP000027222"/>
    </source>
</evidence>
<evidence type="ECO:0000256" key="1">
    <source>
        <dbReference type="SAM" id="MobiDB-lite"/>
    </source>
</evidence>
<feature type="region of interest" description="Disordered" evidence="1">
    <location>
        <begin position="127"/>
        <end position="146"/>
    </location>
</feature>
<feature type="compositionally biased region" description="Low complexity" evidence="1">
    <location>
        <begin position="36"/>
        <end position="59"/>
    </location>
</feature>
<evidence type="ECO:0000313" key="2">
    <source>
        <dbReference type="EMBL" id="KDR72452.1"/>
    </source>
</evidence>
<feature type="compositionally biased region" description="Acidic residues" evidence="1">
    <location>
        <begin position="1"/>
        <end position="13"/>
    </location>
</feature>
<proteinExistence type="predicted"/>